<gene>
    <name evidence="3" type="ORF">ACFSCX_09500</name>
</gene>
<accession>A0ABW4LNW8</accession>
<keyword evidence="3" id="KW-0966">Cell projection</keyword>
<evidence type="ECO:0000256" key="2">
    <source>
        <dbReference type="SAM" id="Coils"/>
    </source>
</evidence>
<dbReference type="SUPFAM" id="SSF140566">
    <property type="entry name" value="FlgN-like"/>
    <property type="match status" value="1"/>
</dbReference>
<name>A0ABW4LNW8_9BACI</name>
<dbReference type="EMBL" id="JBHUEM010000011">
    <property type="protein sequence ID" value="MFD1736801.1"/>
    <property type="molecule type" value="Genomic_DNA"/>
</dbReference>
<dbReference type="RefSeq" id="WP_377927972.1">
    <property type="nucleotide sequence ID" value="NZ_JBHUEM010000011.1"/>
</dbReference>
<dbReference type="InterPro" id="IPR036679">
    <property type="entry name" value="FlgN-like_sf"/>
</dbReference>
<keyword evidence="2" id="KW-0175">Coiled coil</keyword>
<organism evidence="3 4">
    <name type="scientific">Bacillus salitolerans</name>
    <dbReference type="NCBI Taxonomy" id="1437434"/>
    <lineage>
        <taxon>Bacteria</taxon>
        <taxon>Bacillati</taxon>
        <taxon>Bacillota</taxon>
        <taxon>Bacilli</taxon>
        <taxon>Bacillales</taxon>
        <taxon>Bacillaceae</taxon>
        <taxon>Bacillus</taxon>
    </lineage>
</organism>
<dbReference type="InterPro" id="IPR007809">
    <property type="entry name" value="FlgN-like"/>
</dbReference>
<dbReference type="Pfam" id="PF05130">
    <property type="entry name" value="FlgN"/>
    <property type="match status" value="1"/>
</dbReference>
<keyword evidence="4" id="KW-1185">Reference proteome</keyword>
<comment type="caution">
    <text evidence="3">The sequence shown here is derived from an EMBL/GenBank/DDBJ whole genome shotgun (WGS) entry which is preliminary data.</text>
</comment>
<reference evidence="4" key="1">
    <citation type="journal article" date="2019" name="Int. J. Syst. Evol. Microbiol.">
        <title>The Global Catalogue of Microorganisms (GCM) 10K type strain sequencing project: providing services to taxonomists for standard genome sequencing and annotation.</title>
        <authorList>
            <consortium name="The Broad Institute Genomics Platform"/>
            <consortium name="The Broad Institute Genome Sequencing Center for Infectious Disease"/>
            <person name="Wu L."/>
            <person name="Ma J."/>
        </authorList>
    </citation>
    <scope>NUCLEOTIDE SEQUENCE [LARGE SCALE GENOMIC DNA]</scope>
    <source>
        <strain evidence="4">CCUG 49339</strain>
    </source>
</reference>
<evidence type="ECO:0000313" key="4">
    <source>
        <dbReference type="Proteomes" id="UP001597214"/>
    </source>
</evidence>
<keyword evidence="3" id="KW-0969">Cilium</keyword>
<keyword evidence="3" id="KW-0282">Flagellum</keyword>
<dbReference type="Gene3D" id="1.20.58.300">
    <property type="entry name" value="FlgN-like"/>
    <property type="match status" value="1"/>
</dbReference>
<evidence type="ECO:0000256" key="1">
    <source>
        <dbReference type="ARBA" id="ARBA00022795"/>
    </source>
</evidence>
<feature type="coiled-coil region" evidence="2">
    <location>
        <begin position="88"/>
        <end position="115"/>
    </location>
</feature>
<sequence>MDAENLMNTLTKLLRLHQSLLQVSEKKSEIVKQNDIDALSLIMKDENKHVLAINQLEEERKLLVAKVMSGHPFDQESPTLSDCIKIVNEEQGEKLAELQQELLEVLGRLQEVNKLNQQLVHQSLQFVNLNIDMLRPQQVEYNYGNQKSTTTPKSQTYFDSKA</sequence>
<dbReference type="Proteomes" id="UP001597214">
    <property type="component" value="Unassembled WGS sequence"/>
</dbReference>
<keyword evidence="1" id="KW-1005">Bacterial flagellum biogenesis</keyword>
<proteinExistence type="predicted"/>
<evidence type="ECO:0000313" key="3">
    <source>
        <dbReference type="EMBL" id="MFD1736801.1"/>
    </source>
</evidence>
<protein>
    <submittedName>
        <fullName evidence="3">Flagellar protein FlgN</fullName>
    </submittedName>
</protein>